<dbReference type="GO" id="GO:0006605">
    <property type="term" value="P:protein targeting"/>
    <property type="evidence" value="ECO:0007669"/>
    <property type="project" value="InterPro"/>
</dbReference>
<feature type="region of interest" description="Disordered" evidence="21">
    <location>
        <begin position="155"/>
        <end position="273"/>
    </location>
</feature>
<dbReference type="InterPro" id="IPR036796">
    <property type="entry name" value="Ribosomal_uL11_N_sf"/>
</dbReference>
<keyword evidence="16 22" id="KW-0472">Membrane</keyword>
<dbReference type="FunFam" id="3.40.50.790:FF:000001">
    <property type="entry name" value="50S ribosomal protein L1"/>
    <property type="match status" value="1"/>
</dbReference>
<dbReference type="CDD" id="cd05797">
    <property type="entry name" value="Ribosomal_L10"/>
    <property type="match status" value="1"/>
</dbReference>
<dbReference type="EMBL" id="CAMXCT020000001">
    <property type="protein sequence ID" value="CAL1125392.1"/>
    <property type="molecule type" value="Genomic_DNA"/>
</dbReference>
<evidence type="ECO:0000256" key="19">
    <source>
        <dbReference type="ARBA" id="ARBA00035205"/>
    </source>
</evidence>
<evidence type="ECO:0000256" key="13">
    <source>
        <dbReference type="ARBA" id="ARBA00022980"/>
    </source>
</evidence>
<evidence type="ECO:0000256" key="11">
    <source>
        <dbReference type="ARBA" id="ARBA00022884"/>
    </source>
</evidence>
<dbReference type="EMBL" id="CAMXCT010000001">
    <property type="protein sequence ID" value="CAI3972017.1"/>
    <property type="molecule type" value="Genomic_DNA"/>
</dbReference>
<evidence type="ECO:0000256" key="17">
    <source>
        <dbReference type="ARBA" id="ARBA00023163"/>
    </source>
</evidence>
<dbReference type="Gene3D" id="1.10.10.250">
    <property type="entry name" value="Ribosomal protein L11, C-terminal domain"/>
    <property type="match status" value="1"/>
</dbReference>
<evidence type="ECO:0000256" key="22">
    <source>
        <dbReference type="SAM" id="Phobius"/>
    </source>
</evidence>
<dbReference type="SUPFAM" id="SSF82679">
    <property type="entry name" value="N-utilization substance G protein NusG, N-terminal domain"/>
    <property type="match status" value="1"/>
</dbReference>
<dbReference type="FunFam" id="3.30.1550.10:FF:000006">
    <property type="entry name" value="50S ribosomal protein L11"/>
    <property type="match status" value="1"/>
</dbReference>
<dbReference type="Proteomes" id="UP001152797">
    <property type="component" value="Unassembled WGS sequence"/>
</dbReference>
<dbReference type="HAMAP" id="MF_00736">
    <property type="entry name" value="Ribosomal_uL11"/>
    <property type="match status" value="1"/>
</dbReference>
<evidence type="ECO:0000256" key="12">
    <source>
        <dbReference type="ARBA" id="ARBA00022927"/>
    </source>
</evidence>
<comment type="similarity">
    <text evidence="6 20">Belongs to the universal ribosomal protein uL11 family.</text>
</comment>
<dbReference type="SUPFAM" id="SSF54736">
    <property type="entry name" value="ClpS-like"/>
    <property type="match status" value="1"/>
</dbReference>
<keyword evidence="17" id="KW-0804">Transcription</keyword>
<feature type="compositionally biased region" description="Acidic residues" evidence="21">
    <location>
        <begin position="264"/>
        <end position="273"/>
    </location>
</feature>
<dbReference type="InterPro" id="IPR023673">
    <property type="entry name" value="Ribosomal_uL1_CS"/>
</dbReference>
<dbReference type="GO" id="GO:0008320">
    <property type="term" value="F:protein transmembrane transporter activity"/>
    <property type="evidence" value="ECO:0007669"/>
    <property type="project" value="InterPro"/>
</dbReference>
<dbReference type="GO" id="GO:0016020">
    <property type="term" value="C:membrane"/>
    <property type="evidence" value="ECO:0007669"/>
    <property type="project" value="UniProtKB-SubCell"/>
</dbReference>
<evidence type="ECO:0000256" key="8">
    <source>
        <dbReference type="ARBA" id="ARBA00022481"/>
    </source>
</evidence>
<evidence type="ECO:0000256" key="2">
    <source>
        <dbReference type="ARBA" id="ARBA00007197"/>
    </source>
</evidence>
<evidence type="ECO:0000256" key="16">
    <source>
        <dbReference type="ARBA" id="ARBA00023136"/>
    </source>
</evidence>
<dbReference type="NCBIfam" id="TIGR01169">
    <property type="entry name" value="rplA_bact"/>
    <property type="match status" value="1"/>
</dbReference>
<dbReference type="HAMAP" id="MF_00948">
    <property type="entry name" value="NusG"/>
    <property type="match status" value="1"/>
</dbReference>
<dbReference type="GO" id="GO:0015934">
    <property type="term" value="C:large ribosomal subunit"/>
    <property type="evidence" value="ECO:0007669"/>
    <property type="project" value="InterPro"/>
</dbReference>
<dbReference type="InterPro" id="IPR014719">
    <property type="entry name" value="Ribosomal_bL12_C/ClpS-like"/>
</dbReference>
<dbReference type="Gene3D" id="3.30.70.940">
    <property type="entry name" value="NusG, N-terminal domain"/>
    <property type="match status" value="1"/>
</dbReference>
<evidence type="ECO:0000256" key="3">
    <source>
        <dbReference type="ARBA" id="ARBA00008274"/>
    </source>
</evidence>
<dbReference type="Pfam" id="PF00542">
    <property type="entry name" value="Ribosomal_L12"/>
    <property type="match status" value="1"/>
</dbReference>
<dbReference type="InterPro" id="IPR043141">
    <property type="entry name" value="Ribosomal_uL10-like_sf"/>
</dbReference>
<dbReference type="InterPro" id="IPR023674">
    <property type="entry name" value="Ribosomal_uL1-like"/>
</dbReference>
<dbReference type="CDD" id="cd09891">
    <property type="entry name" value="NGN_Bact_1"/>
    <property type="match status" value="1"/>
</dbReference>
<dbReference type="PANTHER" id="PTHR36427:SF3">
    <property type="entry name" value="LARGE RIBOSOMAL SUBUNIT PROTEIN UL1M"/>
    <property type="match status" value="1"/>
</dbReference>
<dbReference type="InterPro" id="IPR005878">
    <property type="entry name" value="Ribosom_uL1_bac-type"/>
</dbReference>
<dbReference type="InterPro" id="IPR020784">
    <property type="entry name" value="Ribosomal_uL11_N"/>
</dbReference>
<dbReference type="InterPro" id="IPR000206">
    <property type="entry name" value="Ribosomal_bL12"/>
</dbReference>
<keyword evidence="7" id="KW-0813">Transport</keyword>
<dbReference type="InterPro" id="IPR038379">
    <property type="entry name" value="SecE_sf"/>
</dbReference>
<evidence type="ECO:0000256" key="20">
    <source>
        <dbReference type="RuleBase" id="RU003978"/>
    </source>
</evidence>
<evidence type="ECO:0000313" key="25">
    <source>
        <dbReference type="EMBL" id="CAL4759329.1"/>
    </source>
</evidence>
<dbReference type="PROSITE" id="PS01014">
    <property type="entry name" value="NUSG"/>
    <property type="match status" value="1"/>
</dbReference>
<dbReference type="FunFam" id="3.30.1390.10:FF:000001">
    <property type="entry name" value="50S ribosomal protein L7/L12"/>
    <property type="match status" value="1"/>
</dbReference>
<dbReference type="FunFam" id="1.10.10.250:FF:000001">
    <property type="entry name" value="50S ribosomal protein L11"/>
    <property type="match status" value="1"/>
</dbReference>
<dbReference type="SMART" id="SM00738">
    <property type="entry name" value="NGN"/>
    <property type="match status" value="1"/>
</dbReference>
<reference evidence="25 26" key="2">
    <citation type="submission" date="2024-05" db="EMBL/GenBank/DDBJ databases">
        <authorList>
            <person name="Chen Y."/>
            <person name="Shah S."/>
            <person name="Dougan E. K."/>
            <person name="Thang M."/>
            <person name="Chan C."/>
        </authorList>
    </citation>
    <scope>NUCLEOTIDE SEQUENCE [LARGE SCALE GENOMIC DNA]</scope>
</reference>
<dbReference type="InterPro" id="IPR036235">
    <property type="entry name" value="Ribosomal_bL12_oligo_N_sf"/>
</dbReference>
<dbReference type="InterPro" id="IPR001062">
    <property type="entry name" value="Transcrpt_antiterm_NusG"/>
</dbReference>
<dbReference type="GO" id="GO:0003735">
    <property type="term" value="F:structural constituent of ribosome"/>
    <property type="evidence" value="ECO:0007669"/>
    <property type="project" value="InterPro"/>
</dbReference>
<evidence type="ECO:0000313" key="26">
    <source>
        <dbReference type="Proteomes" id="UP001152797"/>
    </source>
</evidence>
<dbReference type="Gene3D" id="3.30.1390.10">
    <property type="match status" value="1"/>
</dbReference>
<dbReference type="InterPro" id="IPR014722">
    <property type="entry name" value="Rib_uL2_dom2"/>
</dbReference>
<dbReference type="NCBIfam" id="TIGR00855">
    <property type="entry name" value="L12"/>
    <property type="match status" value="1"/>
</dbReference>
<dbReference type="HAMAP" id="MF_01318_B">
    <property type="entry name" value="Ribosomal_uL1_B"/>
    <property type="match status" value="1"/>
</dbReference>
<evidence type="ECO:0000256" key="18">
    <source>
        <dbReference type="ARBA" id="ARBA00023274"/>
    </source>
</evidence>
<dbReference type="HAMAP" id="MF_00368">
    <property type="entry name" value="Ribosomal_bL12"/>
    <property type="match status" value="1"/>
</dbReference>
<evidence type="ECO:0000256" key="10">
    <source>
        <dbReference type="ARBA" id="ARBA00022730"/>
    </source>
</evidence>
<keyword evidence="9 22" id="KW-0812">Transmembrane</keyword>
<dbReference type="InterPro" id="IPR028364">
    <property type="entry name" value="Ribosomal_uL1/biogenesis"/>
</dbReference>
<keyword evidence="15" id="KW-0811">Translocation</keyword>
<dbReference type="NCBIfam" id="TIGR00964">
    <property type="entry name" value="secE_bact"/>
    <property type="match status" value="1"/>
</dbReference>
<dbReference type="NCBIfam" id="TIGR00922">
    <property type="entry name" value="nusG"/>
    <property type="match status" value="1"/>
</dbReference>
<organism evidence="24">
    <name type="scientific">Cladocopium goreaui</name>
    <dbReference type="NCBI Taxonomy" id="2562237"/>
    <lineage>
        <taxon>Eukaryota</taxon>
        <taxon>Sar</taxon>
        <taxon>Alveolata</taxon>
        <taxon>Dinophyceae</taxon>
        <taxon>Suessiales</taxon>
        <taxon>Symbiodiniaceae</taxon>
        <taxon>Cladocopium</taxon>
    </lineage>
</organism>
<feature type="transmembrane region" description="Helical" evidence="22">
    <location>
        <begin position="62"/>
        <end position="80"/>
    </location>
</feature>
<dbReference type="Gene3D" id="3.30.190.20">
    <property type="match status" value="1"/>
</dbReference>
<dbReference type="CDD" id="cd06091">
    <property type="entry name" value="KOW_NusG"/>
    <property type="match status" value="1"/>
</dbReference>
<dbReference type="SMART" id="SM00649">
    <property type="entry name" value="RL11"/>
    <property type="match status" value="1"/>
</dbReference>
<dbReference type="PRINTS" id="PR00338">
    <property type="entry name" value="NUSGTNSCPFCT"/>
</dbReference>
<dbReference type="InterPro" id="IPR005807">
    <property type="entry name" value="SecE_bac"/>
</dbReference>
<dbReference type="CDD" id="cd00349">
    <property type="entry name" value="Ribosomal_L11"/>
    <property type="match status" value="1"/>
</dbReference>
<dbReference type="GO" id="GO:0006886">
    <property type="term" value="P:intracellular protein transport"/>
    <property type="evidence" value="ECO:0007669"/>
    <property type="project" value="InterPro"/>
</dbReference>
<dbReference type="HAMAP" id="MF_00422">
    <property type="entry name" value="SecE"/>
    <property type="match status" value="1"/>
</dbReference>
<comment type="similarity">
    <text evidence="5">Belongs to the universal ribosomal protein uL1 family.</text>
</comment>
<evidence type="ECO:0000256" key="15">
    <source>
        <dbReference type="ARBA" id="ARBA00023010"/>
    </source>
</evidence>
<dbReference type="Gene3D" id="1.20.5.710">
    <property type="entry name" value="Single helix bin"/>
    <property type="match status" value="1"/>
</dbReference>
<dbReference type="InterPro" id="IPR047050">
    <property type="entry name" value="NGN"/>
</dbReference>
<dbReference type="CDD" id="cd00403">
    <property type="entry name" value="Ribosomal_L1"/>
    <property type="match status" value="1"/>
</dbReference>
<dbReference type="Pfam" id="PF02357">
    <property type="entry name" value="NusG"/>
    <property type="match status" value="1"/>
</dbReference>
<dbReference type="InterPro" id="IPR013823">
    <property type="entry name" value="Ribosomal_bL12_C"/>
</dbReference>
<dbReference type="SUPFAM" id="SSF160369">
    <property type="entry name" value="Ribosomal protein L10-like"/>
    <property type="match status" value="1"/>
</dbReference>
<dbReference type="InterPro" id="IPR008991">
    <property type="entry name" value="Translation_prot_SH3-like_sf"/>
</dbReference>
<evidence type="ECO:0000256" key="9">
    <source>
        <dbReference type="ARBA" id="ARBA00022692"/>
    </source>
</evidence>
<evidence type="ECO:0000256" key="7">
    <source>
        <dbReference type="ARBA" id="ARBA00022448"/>
    </source>
</evidence>
<keyword evidence="10" id="KW-0699">rRNA-binding</keyword>
<dbReference type="Gene3D" id="3.40.50.790">
    <property type="match status" value="1"/>
</dbReference>
<dbReference type="InterPro" id="IPR047865">
    <property type="entry name" value="Ribosomal_uL10_bac_type"/>
</dbReference>
<evidence type="ECO:0000256" key="6">
    <source>
        <dbReference type="ARBA" id="ARBA00010537"/>
    </source>
</evidence>
<keyword evidence="11" id="KW-0694">RNA-binding</keyword>
<dbReference type="SUPFAM" id="SSF50104">
    <property type="entry name" value="Translation proteins SH3-like domain"/>
    <property type="match status" value="1"/>
</dbReference>
<dbReference type="PROSITE" id="PS01199">
    <property type="entry name" value="RIBOSOMAL_L1"/>
    <property type="match status" value="1"/>
</dbReference>
<dbReference type="InterPro" id="IPR006645">
    <property type="entry name" value="NGN-like_dom"/>
</dbReference>
<dbReference type="InterPro" id="IPR016095">
    <property type="entry name" value="Ribosomal_uL1_3-a/b-sand"/>
</dbReference>
<dbReference type="OrthoDB" id="1747252at2759"/>
<dbReference type="GO" id="GO:0032784">
    <property type="term" value="P:regulation of DNA-templated transcription elongation"/>
    <property type="evidence" value="ECO:0007669"/>
    <property type="project" value="InterPro"/>
</dbReference>
<dbReference type="InterPro" id="IPR015869">
    <property type="entry name" value="Transcrpt_antiterm_NusG_bac_CS"/>
</dbReference>
<feature type="compositionally biased region" description="Acidic residues" evidence="21">
    <location>
        <begin position="244"/>
        <end position="257"/>
    </location>
</feature>
<dbReference type="EMBL" id="CAMXCT030000001">
    <property type="protein sequence ID" value="CAL4759329.1"/>
    <property type="molecule type" value="Genomic_DNA"/>
</dbReference>
<proteinExistence type="inferred from homology"/>
<keyword evidence="18 20" id="KW-0687">Ribonucleoprotein</keyword>
<comment type="similarity">
    <text evidence="2">Belongs to the bacterial ribosomal protein bL12 family.</text>
</comment>
<feature type="transmembrane region" description="Helical" evidence="22">
    <location>
        <begin position="33"/>
        <end position="50"/>
    </location>
</feature>
<dbReference type="InterPro" id="IPR001901">
    <property type="entry name" value="Translocase_SecE/Sec61-g"/>
</dbReference>
<dbReference type="Gene3D" id="3.30.70.1730">
    <property type="match status" value="1"/>
</dbReference>
<dbReference type="Pfam" id="PF00687">
    <property type="entry name" value="Ribosomal_L1"/>
    <property type="match status" value="1"/>
</dbReference>
<accession>A0A9P1BER0</accession>
<dbReference type="GO" id="GO:0006354">
    <property type="term" value="P:DNA-templated transcription elongation"/>
    <property type="evidence" value="ECO:0007669"/>
    <property type="project" value="InterPro"/>
</dbReference>
<dbReference type="Pfam" id="PF03946">
    <property type="entry name" value="Ribosomal_L11_N"/>
    <property type="match status" value="1"/>
</dbReference>
<dbReference type="Pfam" id="PF00298">
    <property type="entry name" value="Ribosomal_L11"/>
    <property type="match status" value="1"/>
</dbReference>
<dbReference type="SUPFAM" id="SSF46906">
    <property type="entry name" value="Ribosomal protein L11, C-terminal domain"/>
    <property type="match status" value="1"/>
</dbReference>
<dbReference type="InterPro" id="IPR006519">
    <property type="entry name" value="Ribosomal_uL11_bac-typ"/>
</dbReference>
<dbReference type="Gene3D" id="3.30.1550.10">
    <property type="entry name" value="Ribosomal protein L11/L12, N-terminal domain"/>
    <property type="match status" value="1"/>
</dbReference>
<dbReference type="NCBIfam" id="NF000955">
    <property type="entry name" value="PRK00099.1-1"/>
    <property type="match status" value="1"/>
</dbReference>
<dbReference type="SUPFAM" id="SSF54747">
    <property type="entry name" value="Ribosomal L11/L12e N-terminal domain"/>
    <property type="match status" value="1"/>
</dbReference>
<reference evidence="24" key="1">
    <citation type="submission" date="2022-10" db="EMBL/GenBank/DDBJ databases">
        <authorList>
            <person name="Chen Y."/>
            <person name="Dougan E. K."/>
            <person name="Chan C."/>
            <person name="Rhodes N."/>
            <person name="Thang M."/>
        </authorList>
    </citation>
    <scope>NUCLEOTIDE SEQUENCE</scope>
</reference>
<feature type="transmembrane region" description="Helical" evidence="22">
    <location>
        <begin position="106"/>
        <end position="128"/>
    </location>
</feature>
<dbReference type="SUPFAM" id="SSF56808">
    <property type="entry name" value="Ribosomal protein L1"/>
    <property type="match status" value="1"/>
</dbReference>
<dbReference type="CDD" id="cd00387">
    <property type="entry name" value="Ribosomal_L7_L12"/>
    <property type="match status" value="1"/>
</dbReference>
<feature type="compositionally biased region" description="Low complexity" evidence="21">
    <location>
        <begin position="175"/>
        <end position="189"/>
    </location>
</feature>
<name>A0A9P1BER0_9DINO</name>
<evidence type="ECO:0000256" key="21">
    <source>
        <dbReference type="SAM" id="MobiDB-lite"/>
    </source>
</evidence>
<dbReference type="Pfam" id="PF00584">
    <property type="entry name" value="SecE"/>
    <property type="match status" value="1"/>
</dbReference>
<dbReference type="GO" id="GO:0009306">
    <property type="term" value="P:protein secretion"/>
    <property type="evidence" value="ECO:0007669"/>
    <property type="project" value="InterPro"/>
</dbReference>
<dbReference type="InterPro" id="IPR036769">
    <property type="entry name" value="Ribosomal_uL11_C_sf"/>
</dbReference>
<dbReference type="PANTHER" id="PTHR36427">
    <property type="entry name" value="54S RIBOSOMAL PROTEIN L1, MITOCHONDRIAL"/>
    <property type="match status" value="1"/>
</dbReference>
<keyword evidence="14 22" id="KW-1133">Transmembrane helix</keyword>
<dbReference type="InterPro" id="IPR008932">
    <property type="entry name" value="Ribosomal_bL12_oligo"/>
</dbReference>
<comment type="similarity">
    <text evidence="3">Belongs to the SecE/SEC61-gamma family.</text>
</comment>
<dbReference type="NCBIfam" id="TIGR01632">
    <property type="entry name" value="L11_bact"/>
    <property type="match status" value="1"/>
</dbReference>
<protein>
    <recommendedName>
        <fullName evidence="19">Large ribosomal subunit protein uL1c</fullName>
    </recommendedName>
</protein>
<dbReference type="Gene3D" id="2.30.30.30">
    <property type="match status" value="1"/>
</dbReference>
<evidence type="ECO:0000256" key="4">
    <source>
        <dbReference type="ARBA" id="ARBA00008889"/>
    </source>
</evidence>
<keyword evidence="26" id="KW-1185">Reference proteome</keyword>
<keyword evidence="13 20" id="KW-0689">Ribosomal protein</keyword>
<keyword evidence="12" id="KW-0653">Protein transport</keyword>
<dbReference type="GO" id="GO:0006412">
    <property type="term" value="P:translation"/>
    <property type="evidence" value="ECO:0007669"/>
    <property type="project" value="InterPro"/>
</dbReference>
<evidence type="ECO:0000256" key="1">
    <source>
        <dbReference type="ARBA" id="ARBA00004370"/>
    </source>
</evidence>
<dbReference type="InterPro" id="IPR001790">
    <property type="entry name" value="Ribosomal_uL10"/>
</dbReference>
<comment type="similarity">
    <text evidence="4">Belongs to the universal ribosomal protein uL10 family.</text>
</comment>
<dbReference type="Gene3D" id="1.20.5.1030">
    <property type="entry name" value="Preprotein translocase secy subunit"/>
    <property type="match status" value="1"/>
</dbReference>
<dbReference type="InterPro" id="IPR036735">
    <property type="entry name" value="NGN_dom_sf"/>
</dbReference>
<dbReference type="Pfam" id="PF16320">
    <property type="entry name" value="Ribosomal_L12_N"/>
    <property type="match status" value="1"/>
</dbReference>
<feature type="domain" description="NusG-like N-terminal" evidence="23">
    <location>
        <begin position="274"/>
        <end position="382"/>
    </location>
</feature>
<dbReference type="SUPFAM" id="SSF48300">
    <property type="entry name" value="Ribosomal protein L7/12, oligomerisation (N-terminal) domain"/>
    <property type="match status" value="1"/>
</dbReference>
<evidence type="ECO:0000259" key="23">
    <source>
        <dbReference type="SMART" id="SM00738"/>
    </source>
</evidence>
<evidence type="ECO:0000256" key="5">
    <source>
        <dbReference type="ARBA" id="ARBA00010531"/>
    </source>
</evidence>
<dbReference type="AlphaFoldDB" id="A0A9P1BER0"/>
<comment type="subcellular location">
    <subcellularLocation>
        <location evidence="1">Membrane</location>
    </subcellularLocation>
</comment>
<evidence type="ECO:0000313" key="24">
    <source>
        <dbReference type="EMBL" id="CAI3972017.1"/>
    </source>
</evidence>
<dbReference type="GO" id="GO:0019843">
    <property type="term" value="F:rRNA binding"/>
    <property type="evidence" value="ECO:0007669"/>
    <property type="project" value="UniProtKB-KW"/>
</dbReference>
<gene>
    <name evidence="24" type="ORF">C1SCF055_LOCUS607</name>
</gene>
<keyword evidence="8" id="KW-0488">Methylation</keyword>
<sequence length="1084" mass="115721">MSQGTNSTVSPFLRNLFDASLYKRSQGRVARQVTFAAAATIFALGAYSLSNSLIDQEAPVRFGLAGLVLVVGLWISYRAVNWPQFADFLIAVEAEVNKVTWPTRSVLFRSSIVVIFVILFLAGLLFAYDLFWSLVLTKLGIIGHFGGMNLVSDEQRNSIDQPPTGEVSVPPASQEADSAPVDDAAASSPESDRPAEEEVSAAESQSPEGEPVGASDAASSDEGVSAEGESDVIEPMETVADESFAIEEDAEIADDDTTTGMIEETPEEDDSDQERDWYILKVQSNREDSIRDGLMRRVKIAGLERYFGEAIVPIEMVTEFKGGKKRVVKRKLYPGYIVVNMVINDETWFLVRETPGIGDFTGSAGKPSPMLPQEVARIVQKAEEKDDDAPKLKIGFSVGDRVKINEGTFENFDGEVEGIDEANGRVTVMINIFGRSTPVELEYWQIEATPAPPVGTSLGKHGINLGQFVQQFNDRTKEARGTPIPVVVNVYNDRSFDFVTKSAPAAALLKQAAGIVKGSGVPNKDKVGSVTAAQIEEIVKTKMEDLNAMDVEHAKRMIEGTARSMGLKTADKTPVPLAEAVEKVKSFDNTKFDQTVEVAMRLGIDPKQADQLVRGSVVLPHGIGKTLRVVVFAKGDKATEAKEAGADEVGADDLAKKIKDGWTEFDVCIASPDMMGVVGPLGRVLGPRGLMPSPRAGTVTPDIAKTIEEYKAGKVEFRNDKDGNVHGVVGKLSFDQQKLAENVEAFINYVTGLKPNTVKGAYIKGIAISATMSPGVRVAVEGVEANANNRLRTELQNKNINLLVVKNSLAARATEGTALSTAFEGLSGPAAIVWGGEDIVSLAKEISRLAKDDQYKPFETRGGVMDGEVLSPEDVVKVSKWPSREEQLSIVSGQILSVGSTLCGQLGSVGGALASQIQQKAEGEELPASDPATTAATVLRKELVSMATDAPTQEYSSDTQQLGDKIVELTLKQAKELSDYLENVHGIKPAAGGAVMVAPGGGGGDAGGGEGAAEKTEFDVILEGFGDKKIGVIKVVRGATSLGLKEAKELVEGAPSPIKEGLSKEDAEKLKAELEEAGATVSIK</sequence>
<dbReference type="InterPro" id="IPR020783">
    <property type="entry name" value="Ribosomal_uL11_C"/>
</dbReference>
<evidence type="ECO:0000256" key="14">
    <source>
        <dbReference type="ARBA" id="ARBA00022989"/>
    </source>
</evidence>
<dbReference type="Pfam" id="PF00466">
    <property type="entry name" value="Ribosomal_L10"/>
    <property type="match status" value="1"/>
</dbReference>
<comment type="caution">
    <text evidence="24">The sequence shown here is derived from an EMBL/GenBank/DDBJ whole genome shotgun (WGS) entry which is preliminary data.</text>
</comment>
<dbReference type="InterPro" id="IPR000911">
    <property type="entry name" value="Ribosomal_uL11"/>
</dbReference>